<dbReference type="Pfam" id="PF04544">
    <property type="entry name" value="Herpes_UL20"/>
    <property type="match status" value="1"/>
</dbReference>
<evidence type="ECO:0000256" key="6">
    <source>
        <dbReference type="ARBA" id="ARBA00022692"/>
    </source>
</evidence>
<dbReference type="EMBL" id="KF644580">
    <property type="protein sequence ID" value="AII81773.1"/>
    <property type="molecule type" value="Genomic_DNA"/>
</dbReference>
<evidence type="ECO:0000256" key="2">
    <source>
        <dbReference type="ARBA" id="ARBA00004328"/>
    </source>
</evidence>
<keyword evidence="7" id="KW-1040">Host Golgi apparatus</keyword>
<dbReference type="GO" id="GO:0044200">
    <property type="term" value="C:host cell nuclear membrane"/>
    <property type="evidence" value="ECO:0007669"/>
    <property type="project" value="UniProtKB-SubCell"/>
</dbReference>
<evidence type="ECO:0000256" key="7">
    <source>
        <dbReference type="ARBA" id="ARBA00022812"/>
    </source>
</evidence>
<dbReference type="Proteomes" id="UP000102843">
    <property type="component" value="Segment"/>
</dbReference>
<keyword evidence="9" id="KW-1043">Host membrane</keyword>
<comment type="similarity">
    <text evidence="4">Belongs to the alphaherpesvirinae UL20 family.</text>
</comment>
<evidence type="ECO:0000256" key="4">
    <source>
        <dbReference type="ARBA" id="ARBA00007652"/>
    </source>
</evidence>
<evidence type="ECO:0000256" key="1">
    <source>
        <dbReference type="ARBA" id="ARBA00004252"/>
    </source>
</evidence>
<organism evidence="14 16">
    <name type="scientific">Equid alphaherpesvirus 1</name>
    <name type="common">Equine herpesvirus 1</name>
    <dbReference type="NCBI Taxonomy" id="10326"/>
    <lineage>
        <taxon>Viruses</taxon>
        <taxon>Duplodnaviria</taxon>
        <taxon>Heunggongvirae</taxon>
        <taxon>Peploviricota</taxon>
        <taxon>Herviviricetes</taxon>
        <taxon>Herpesvirales</taxon>
        <taxon>Orthoherpesviridae</taxon>
        <taxon>Alphaherpesvirinae</taxon>
        <taxon>Varicellovirus</taxon>
        <taxon>Varicellovirus equidalpha1</taxon>
    </lineage>
</organism>
<evidence type="ECO:0000313" key="13">
    <source>
        <dbReference type="EMBL" id="AII81375.1"/>
    </source>
</evidence>
<evidence type="ECO:0000313" key="16">
    <source>
        <dbReference type="Proteomes" id="UP000118449"/>
    </source>
</evidence>
<reference evidence="15 16" key="2">
    <citation type="journal article" date="2014" name="J. Vet. Med. Sci.">
        <title>Full Genome Sequences of Zebra-Borne Equine Herpesvirus Type 1 Isolated from Zebra, Onager and Thomson's Gazelle.</title>
        <authorList>
            <person name="Guo X."/>
            <person name="Izume S."/>
            <person name="Okada A."/>
            <person name="Ohya K."/>
            <person name="Kimura T."/>
            <person name="Fukushi H."/>
        </authorList>
    </citation>
    <scope>NUCLEOTIDE SEQUENCE [LARGE SCALE GENOMIC DNA]</scope>
    <source>
        <strain evidence="13">94-137</strain>
        <strain evidence="14">T-529 10/84</strain>
    </source>
</reference>
<dbReference type="GO" id="GO:0044423">
    <property type="term" value="C:virion component"/>
    <property type="evidence" value="ECO:0007669"/>
    <property type="project" value="UniProtKB-KW"/>
</dbReference>
<proteinExistence type="inferred from homology"/>
<evidence type="ECO:0000256" key="12">
    <source>
        <dbReference type="SAM" id="Phobius"/>
    </source>
</evidence>
<comment type="subcellular location">
    <subcellularLocation>
        <location evidence="1">Host Golgi apparatus membrane</location>
        <topology evidence="1">Multi-pass membrane protein</topology>
    </subcellularLocation>
    <subcellularLocation>
        <location evidence="3">Host nucleus membrane</location>
        <topology evidence="3">Multi-pass membrane protein</topology>
    </subcellularLocation>
    <subcellularLocation>
        <location evidence="2">Virion</location>
    </subcellularLocation>
</comment>
<keyword evidence="5" id="KW-1048">Host nucleus</keyword>
<evidence type="ECO:0000256" key="9">
    <source>
        <dbReference type="ARBA" id="ARBA00022870"/>
    </source>
</evidence>
<dbReference type="GO" id="GO:0044178">
    <property type="term" value="C:host cell Golgi membrane"/>
    <property type="evidence" value="ECO:0007669"/>
    <property type="project" value="UniProtKB-SubCell"/>
</dbReference>
<dbReference type="GO" id="GO:0019058">
    <property type="term" value="P:viral life cycle"/>
    <property type="evidence" value="ECO:0007669"/>
    <property type="project" value="InterPro"/>
</dbReference>
<evidence type="ECO:0000256" key="8">
    <source>
        <dbReference type="ARBA" id="ARBA00022844"/>
    </source>
</evidence>
<evidence type="ECO:0000256" key="11">
    <source>
        <dbReference type="ARBA" id="ARBA00023136"/>
    </source>
</evidence>
<sequence length="239" mass="26519">MPQVLMGNTRLHAPLEDGIPLIENDENSSQNEVDLYDYVSMSSYGGDNDFLISSAGGNITPENRPSFSAHVVLFAISALVIKPVCCFIFLNHYVITGSYDFAVAGGVCTVLYYMRLALTAWFMFRNIKSDMLPLNVWQQFVIGCMALGRTVAFMVVAYTTLFIRSELFFSMLAPNAGREYITPIIAHKLMPLISVRSAVCLVIISTAVYAADAICDTIGFTLPRMWMCILMRSSSVKRS</sequence>
<feature type="transmembrane region" description="Helical" evidence="12">
    <location>
        <begin position="136"/>
        <end position="163"/>
    </location>
</feature>
<dbReference type="Proteomes" id="UP000118449">
    <property type="component" value="Segment"/>
</dbReference>
<keyword evidence="10 12" id="KW-1133">Transmembrane helix</keyword>
<feature type="transmembrane region" description="Helical" evidence="12">
    <location>
        <begin position="195"/>
        <end position="222"/>
    </location>
</feature>
<feature type="transmembrane region" description="Helical" evidence="12">
    <location>
        <begin position="101"/>
        <end position="124"/>
    </location>
</feature>
<accession>A0A076JSS0</accession>
<reference evidence="14 16" key="1">
    <citation type="journal article" date="1985" name="J. Am. Vet. Med. Assoc.">
        <title>Equine herpesvirus type 1 abortion in an onager and suspected herpesvirus myelitis in a zebra.</title>
        <authorList>
            <person name="Fukushi H."/>
            <person name="Guo X."/>
            <person name="Kimura T."/>
        </authorList>
    </citation>
    <scope>NUCLEOTIDE SEQUENCE [LARGE SCALE GENOMIC DNA]</scope>
    <source>
        <strain evidence="14">T-529 10/84</strain>
    </source>
</reference>
<keyword evidence="6 12" id="KW-0812">Transmembrane</keyword>
<protein>
    <submittedName>
        <fullName evidence="14">Membrane protein</fullName>
    </submittedName>
</protein>
<evidence type="ECO:0000256" key="10">
    <source>
        <dbReference type="ARBA" id="ARBA00022989"/>
    </source>
</evidence>
<keyword evidence="11 12" id="KW-0472">Membrane</keyword>
<evidence type="ECO:0000256" key="5">
    <source>
        <dbReference type="ARBA" id="ARBA00022562"/>
    </source>
</evidence>
<dbReference type="EMBL" id="KF644575">
    <property type="protein sequence ID" value="AII81375.1"/>
    <property type="molecule type" value="Genomic_DNA"/>
</dbReference>
<evidence type="ECO:0000256" key="3">
    <source>
        <dbReference type="ARBA" id="ARBA00004634"/>
    </source>
</evidence>
<keyword evidence="8" id="KW-0946">Virion</keyword>
<evidence type="ECO:0000313" key="14">
    <source>
        <dbReference type="EMBL" id="AII81773.1"/>
    </source>
</evidence>
<evidence type="ECO:0000313" key="15">
    <source>
        <dbReference type="Proteomes" id="UP000102843"/>
    </source>
</evidence>
<name>A0A076JSS0_9ALPH</name>
<dbReference type="InterPro" id="IPR007629">
    <property type="entry name" value="Herpes_UL20"/>
</dbReference>
<feature type="transmembrane region" description="Helical" evidence="12">
    <location>
        <begin position="71"/>
        <end position="95"/>
    </location>
</feature>